<dbReference type="GO" id="GO:0016491">
    <property type="term" value="F:oxidoreductase activity"/>
    <property type="evidence" value="ECO:0007669"/>
    <property type="project" value="UniProtKB-KW"/>
</dbReference>
<organism evidence="3 4">
    <name type="scientific">Stappia sediminis</name>
    <dbReference type="NCBI Taxonomy" id="2692190"/>
    <lineage>
        <taxon>Bacteria</taxon>
        <taxon>Pseudomonadati</taxon>
        <taxon>Pseudomonadota</taxon>
        <taxon>Alphaproteobacteria</taxon>
        <taxon>Hyphomicrobiales</taxon>
        <taxon>Stappiaceae</taxon>
        <taxon>Stappia</taxon>
    </lineage>
</organism>
<dbReference type="InterPro" id="IPR020904">
    <property type="entry name" value="Sc_DH/Rdtase_CS"/>
</dbReference>
<evidence type="ECO:0000313" key="4">
    <source>
        <dbReference type="Proteomes" id="UP000433101"/>
    </source>
</evidence>
<evidence type="ECO:0000313" key="3">
    <source>
        <dbReference type="EMBL" id="MXN67314.1"/>
    </source>
</evidence>
<dbReference type="PANTHER" id="PTHR43477">
    <property type="entry name" value="DIHYDROANTICAPSIN 7-DEHYDROGENASE"/>
    <property type="match status" value="1"/>
</dbReference>
<dbReference type="CDD" id="cd05233">
    <property type="entry name" value="SDR_c"/>
    <property type="match status" value="1"/>
</dbReference>
<reference evidence="3 4" key="1">
    <citation type="submission" date="2019-12" db="EMBL/GenBank/DDBJ databases">
        <authorList>
            <person name="Li M."/>
        </authorList>
    </citation>
    <scope>NUCLEOTIDE SEQUENCE [LARGE SCALE GENOMIC DNA]</scope>
    <source>
        <strain evidence="3 4">GBMRC 2046</strain>
    </source>
</reference>
<dbReference type="PRINTS" id="PR00080">
    <property type="entry name" value="SDRFAMILY"/>
</dbReference>
<dbReference type="AlphaFoldDB" id="A0A7X3LY88"/>
<dbReference type="FunFam" id="3.40.50.720:FF:000084">
    <property type="entry name" value="Short-chain dehydrogenase reductase"/>
    <property type="match status" value="1"/>
</dbReference>
<dbReference type="Gene3D" id="3.40.50.720">
    <property type="entry name" value="NAD(P)-binding Rossmann-like Domain"/>
    <property type="match status" value="1"/>
</dbReference>
<dbReference type="Proteomes" id="UP000433101">
    <property type="component" value="Unassembled WGS sequence"/>
</dbReference>
<dbReference type="InterPro" id="IPR051122">
    <property type="entry name" value="SDR_DHRS6-like"/>
</dbReference>
<gene>
    <name evidence="3" type="ORF">GR183_20595</name>
</gene>
<dbReference type="PRINTS" id="PR00081">
    <property type="entry name" value="GDHRDH"/>
</dbReference>
<keyword evidence="2" id="KW-0560">Oxidoreductase</keyword>
<evidence type="ECO:0000256" key="2">
    <source>
        <dbReference type="ARBA" id="ARBA00023002"/>
    </source>
</evidence>
<sequence length="247" mass="25831">MVQRFVGKVAIVTGAGSGIGFATAKRLSAEGAAVVAAVFDKDQLSAVGAFDGQVMDVRDEADWDRVLAHIVKAHGGLDVLVNNAGVHRVAGVEETTREIWDFISDTNLYGTLLGCRKAIPLLRRRGGGAIVNLSSFAAIRGVPRQVAYATSKGGILAMTLALAVDHVHERIRVNCVCPGATGTPIIDALVATSDDPDRFREQLAARSPMGVMARPEEVAAAIAYLASDDATNTTGITLPVDGGRSGR</sequence>
<accession>A0A7X3LY88</accession>
<proteinExistence type="inferred from homology"/>
<keyword evidence="4" id="KW-1185">Reference proteome</keyword>
<evidence type="ECO:0000256" key="1">
    <source>
        <dbReference type="ARBA" id="ARBA00006484"/>
    </source>
</evidence>
<dbReference type="EMBL" id="WUMV01000010">
    <property type="protein sequence ID" value="MXN67314.1"/>
    <property type="molecule type" value="Genomic_DNA"/>
</dbReference>
<dbReference type="SUPFAM" id="SSF51735">
    <property type="entry name" value="NAD(P)-binding Rossmann-fold domains"/>
    <property type="match status" value="1"/>
</dbReference>
<comment type="caution">
    <text evidence="3">The sequence shown here is derived from an EMBL/GenBank/DDBJ whole genome shotgun (WGS) entry which is preliminary data.</text>
</comment>
<dbReference type="InterPro" id="IPR036291">
    <property type="entry name" value="NAD(P)-bd_dom_sf"/>
</dbReference>
<protein>
    <submittedName>
        <fullName evidence="3">SDR family oxidoreductase</fullName>
    </submittedName>
</protein>
<comment type="similarity">
    <text evidence="1">Belongs to the short-chain dehydrogenases/reductases (SDR) family.</text>
</comment>
<dbReference type="PROSITE" id="PS00061">
    <property type="entry name" value="ADH_SHORT"/>
    <property type="match status" value="1"/>
</dbReference>
<dbReference type="InterPro" id="IPR002347">
    <property type="entry name" value="SDR_fam"/>
</dbReference>
<name>A0A7X3LY88_9HYPH</name>
<dbReference type="PANTHER" id="PTHR43477:SF1">
    <property type="entry name" value="DIHYDROANTICAPSIN 7-DEHYDROGENASE"/>
    <property type="match status" value="1"/>
</dbReference>
<dbReference type="Pfam" id="PF13561">
    <property type="entry name" value="adh_short_C2"/>
    <property type="match status" value="1"/>
</dbReference>
<dbReference type="RefSeq" id="WP_160777563.1">
    <property type="nucleotide sequence ID" value="NZ_WUMV01000010.1"/>
</dbReference>